<evidence type="ECO:0000313" key="1">
    <source>
        <dbReference type="EMBL" id="CAA9563660.1"/>
    </source>
</evidence>
<organism evidence="1">
    <name type="scientific">uncultured Synechococcales cyanobacterium</name>
    <dbReference type="NCBI Taxonomy" id="1936017"/>
    <lineage>
        <taxon>Bacteria</taxon>
        <taxon>Bacillati</taxon>
        <taxon>Cyanobacteriota</taxon>
        <taxon>Cyanophyceae</taxon>
        <taxon>Synechococcales</taxon>
        <taxon>environmental samples</taxon>
    </lineage>
</organism>
<dbReference type="EMBL" id="CADCWO010000055">
    <property type="protein sequence ID" value="CAA9563660.1"/>
    <property type="molecule type" value="Genomic_DNA"/>
</dbReference>
<gene>
    <name evidence="1" type="ORF">AVDCRST_MAG81-858</name>
</gene>
<accession>A0A6J4V0A7</accession>
<name>A0A6J4V0A7_9CYAN</name>
<feature type="non-terminal residue" evidence="1">
    <location>
        <position position="1"/>
    </location>
</feature>
<reference evidence="1" key="1">
    <citation type="submission" date="2020-02" db="EMBL/GenBank/DDBJ databases">
        <authorList>
            <person name="Meier V. D."/>
        </authorList>
    </citation>
    <scope>NUCLEOTIDE SEQUENCE</scope>
    <source>
        <strain evidence="1">AVDCRST_MAG81</strain>
    </source>
</reference>
<protein>
    <submittedName>
        <fullName evidence="1">Uncharacterized protein</fullName>
    </submittedName>
</protein>
<dbReference type="AlphaFoldDB" id="A0A6J4V0A7"/>
<proteinExistence type="predicted"/>
<sequence length="44" mass="5068">LETADPTWDVFRSSSEAVNDLKSNLRSFQVQSINQSIFKVPWEP</sequence>